<dbReference type="Proteomes" id="UP001628179">
    <property type="component" value="Unassembled WGS sequence"/>
</dbReference>
<evidence type="ECO:0000256" key="3">
    <source>
        <dbReference type="SAM" id="SignalP"/>
    </source>
</evidence>
<feature type="region of interest" description="Disordered" evidence="1">
    <location>
        <begin position="167"/>
        <end position="194"/>
    </location>
</feature>
<keyword evidence="2" id="KW-0472">Membrane</keyword>
<feature type="region of interest" description="Disordered" evidence="1">
    <location>
        <begin position="315"/>
        <end position="340"/>
    </location>
</feature>
<keyword evidence="3" id="KW-0732">Signal</keyword>
<sequence length="483" mass="53449">MLSAEKLWLLVGVCFVTCVVADTGDDFSNNLFTDLAPVRVFLLALFGERVTMQFMSQSTGWADSIILAMAPLGIITAIVGAIRVGGPSWLKAIIGRARENYAVAESELMSSTSNEVCELWNGQEIVRVMGSGPIREFVILLPKGCGVNRENEDLAEELCPKRETRALVTTSHRTSRDQRRNTGAAEARSDPSANTRATVTAAGVLVTLCGFIVQFIGLRGMHWRDLGELAGWPGPASAEAVSLARAIEETMDALFSDNSKDDFTWSLGAYWPNEQSDCEPIHFHIKRHSRGWRASSDEFEAALSLWLYSVDKQENPVQETNDQRRETSPGEGQSPQDAWLRKGTSAKPSLQLLGGYTAALYQDLKWWMPDGAVRVKLIERYEPTASEPGIEVEGHRMVGCAPNWNPDARYKTRAESPQAPDEETVATNLILTVESYSPLKPLYAQHIFSTFMWAAVKKMKKPIEGGADVRSTQTDDTNDDRAW</sequence>
<evidence type="ECO:0000256" key="2">
    <source>
        <dbReference type="SAM" id="Phobius"/>
    </source>
</evidence>
<evidence type="ECO:0000313" key="5">
    <source>
        <dbReference type="Proteomes" id="UP001628179"/>
    </source>
</evidence>
<dbReference type="EMBL" id="BAAFSV010000001">
    <property type="protein sequence ID" value="GAB1312400.1"/>
    <property type="molecule type" value="Genomic_DNA"/>
</dbReference>
<reference evidence="4 5" key="1">
    <citation type="submission" date="2024-09" db="EMBL/GenBank/DDBJ databases">
        <title>Itraconazole resistance in Madurella fahalii resulting from another homologue of gene encoding cytochrome P450 14-alpha sterol demethylase (CYP51).</title>
        <authorList>
            <person name="Yoshioka I."/>
            <person name="Fahal A.H."/>
            <person name="Kaneko S."/>
            <person name="Yaguchi T."/>
        </authorList>
    </citation>
    <scope>NUCLEOTIDE SEQUENCE [LARGE SCALE GENOMIC DNA]</scope>
    <source>
        <strain evidence="4 5">IFM 68171</strain>
    </source>
</reference>
<protein>
    <submittedName>
        <fullName evidence="4">Uncharacterized protein</fullName>
    </submittedName>
</protein>
<keyword evidence="5" id="KW-1185">Reference proteome</keyword>
<dbReference type="RefSeq" id="XP_070914133.1">
    <property type="nucleotide sequence ID" value="XM_071058032.1"/>
</dbReference>
<gene>
    <name evidence="4" type="ORF">MFIFM68171_02610</name>
</gene>
<dbReference type="GeneID" id="98173355"/>
<keyword evidence="2" id="KW-1133">Transmembrane helix</keyword>
<name>A0ABQ0G3T6_9PEZI</name>
<comment type="caution">
    <text evidence="4">The sequence shown here is derived from an EMBL/GenBank/DDBJ whole genome shotgun (WGS) entry which is preliminary data.</text>
</comment>
<keyword evidence="2" id="KW-0812">Transmembrane</keyword>
<accession>A0ABQ0G3T6</accession>
<proteinExistence type="predicted"/>
<evidence type="ECO:0000313" key="4">
    <source>
        <dbReference type="EMBL" id="GAB1312400.1"/>
    </source>
</evidence>
<feature type="transmembrane region" description="Helical" evidence="2">
    <location>
        <begin position="60"/>
        <end position="82"/>
    </location>
</feature>
<evidence type="ECO:0000256" key="1">
    <source>
        <dbReference type="SAM" id="MobiDB-lite"/>
    </source>
</evidence>
<feature type="signal peptide" evidence="3">
    <location>
        <begin position="1"/>
        <end position="21"/>
    </location>
</feature>
<feature type="chain" id="PRO_5046376890" evidence="3">
    <location>
        <begin position="22"/>
        <end position="483"/>
    </location>
</feature>
<organism evidence="4 5">
    <name type="scientific">Madurella fahalii</name>
    <dbReference type="NCBI Taxonomy" id="1157608"/>
    <lineage>
        <taxon>Eukaryota</taxon>
        <taxon>Fungi</taxon>
        <taxon>Dikarya</taxon>
        <taxon>Ascomycota</taxon>
        <taxon>Pezizomycotina</taxon>
        <taxon>Sordariomycetes</taxon>
        <taxon>Sordariomycetidae</taxon>
        <taxon>Sordariales</taxon>
        <taxon>Sordariales incertae sedis</taxon>
        <taxon>Madurella</taxon>
    </lineage>
</organism>
<feature type="transmembrane region" description="Helical" evidence="2">
    <location>
        <begin position="197"/>
        <end position="218"/>
    </location>
</feature>